<keyword evidence="2" id="KW-1185">Reference proteome</keyword>
<name>A0A2C9DAP0_9HYPH</name>
<gene>
    <name evidence="1" type="primary">kanE_1</name>
    <name evidence="1" type="ORF">HDIA_3851</name>
</gene>
<proteinExistence type="predicted"/>
<evidence type="ECO:0000313" key="2">
    <source>
        <dbReference type="Proteomes" id="UP000223606"/>
    </source>
</evidence>
<organism evidence="1 2">
    <name type="scientific">Hartmannibacter diazotrophicus</name>
    <dbReference type="NCBI Taxonomy" id="1482074"/>
    <lineage>
        <taxon>Bacteria</taxon>
        <taxon>Pseudomonadati</taxon>
        <taxon>Pseudomonadota</taxon>
        <taxon>Alphaproteobacteria</taxon>
        <taxon>Hyphomicrobiales</taxon>
        <taxon>Pleomorphomonadaceae</taxon>
        <taxon>Hartmannibacter</taxon>
    </lineage>
</organism>
<accession>A0A2C9DAP0</accession>
<dbReference type="EMBL" id="LT960614">
    <property type="protein sequence ID" value="SON57392.1"/>
    <property type="molecule type" value="Genomic_DNA"/>
</dbReference>
<dbReference type="GO" id="GO:0016757">
    <property type="term" value="F:glycosyltransferase activity"/>
    <property type="evidence" value="ECO:0007669"/>
    <property type="project" value="UniProtKB-KW"/>
</dbReference>
<sequence>MKIAFYSPLKSPHHPVPSGDRLMARLLIEALRRKGHRVDVVSELRAFLREPVGDDFGALREAAAHEVERIASGWADEGPADVWFCYHPYYKAPDLIGPALARRFALPYVTAEASYSNRRNRGHWQVSQAGLREALSHAAVNICMTERDRRGIAETVPDARCALLRPFIDPAPFRLRDPAPEAGRLAAVAMMRPGDKMDSYAMLGRALSRVTHPSWRLSIAGDGPLQGEVEACFAGLPAARIEWLGECSSEAVAGLLARSALYVWPGCGEAYGLAYLEAAAAGVPAVAQAIAGVPEVVRDGVTGLLTPPGDIAAYAAAIDRLLGDDGLRQSMAASARRVAAEDHSIEAAASRLDTILHDSREHPWRD</sequence>
<keyword evidence="1" id="KW-0808">Transferase</keyword>
<evidence type="ECO:0000313" key="1">
    <source>
        <dbReference type="EMBL" id="SON57392.1"/>
    </source>
</evidence>
<dbReference type="Pfam" id="PF13692">
    <property type="entry name" value="Glyco_trans_1_4"/>
    <property type="match status" value="1"/>
</dbReference>
<protein>
    <submittedName>
        <fullName evidence="1">Glycosyltransferase KanE</fullName>
        <ecNumber evidence="1">2.4.1.-</ecNumber>
    </submittedName>
</protein>
<reference evidence="2" key="1">
    <citation type="submission" date="2017-09" db="EMBL/GenBank/DDBJ databases">
        <title>Genome sequence of Nannocystis excedens DSM 71.</title>
        <authorList>
            <person name="Blom J."/>
        </authorList>
    </citation>
    <scope>NUCLEOTIDE SEQUENCE [LARGE SCALE GENOMIC DNA]</scope>
    <source>
        <strain evidence="2">type strain: E19</strain>
    </source>
</reference>
<dbReference type="AlphaFoldDB" id="A0A2C9DAP0"/>
<dbReference type="RefSeq" id="WP_099557653.1">
    <property type="nucleotide sequence ID" value="NZ_LT960614.1"/>
</dbReference>
<dbReference type="PANTHER" id="PTHR12526">
    <property type="entry name" value="GLYCOSYLTRANSFERASE"/>
    <property type="match status" value="1"/>
</dbReference>
<keyword evidence="1" id="KW-0328">Glycosyltransferase</keyword>
<dbReference type="Gene3D" id="3.40.50.2000">
    <property type="entry name" value="Glycogen Phosphorylase B"/>
    <property type="match status" value="2"/>
</dbReference>
<dbReference type="OrthoDB" id="5443996at2"/>
<dbReference type="Proteomes" id="UP000223606">
    <property type="component" value="Chromosome 1"/>
</dbReference>
<dbReference type="PANTHER" id="PTHR12526:SF636">
    <property type="entry name" value="BLL3647 PROTEIN"/>
    <property type="match status" value="1"/>
</dbReference>
<dbReference type="KEGG" id="hdi:HDIA_3851"/>
<dbReference type="SUPFAM" id="SSF53756">
    <property type="entry name" value="UDP-Glycosyltransferase/glycogen phosphorylase"/>
    <property type="match status" value="1"/>
</dbReference>
<dbReference type="CDD" id="cd03801">
    <property type="entry name" value="GT4_PimA-like"/>
    <property type="match status" value="1"/>
</dbReference>
<dbReference type="EC" id="2.4.1.-" evidence="1"/>